<name>D3FCT5_CONWI</name>
<dbReference type="KEGG" id="cwo:Cwoe_3028"/>
<keyword evidence="4" id="KW-1185">Reference proteome</keyword>
<feature type="domain" description="XdhC Rossmann" evidence="2">
    <location>
        <begin position="120"/>
        <end position="235"/>
    </location>
</feature>
<organism evidence="3 4">
    <name type="scientific">Conexibacter woesei (strain DSM 14684 / CCUG 47730 / CIP 108061 / JCM 11494 / NBRC 100937 / ID131577)</name>
    <dbReference type="NCBI Taxonomy" id="469383"/>
    <lineage>
        <taxon>Bacteria</taxon>
        <taxon>Bacillati</taxon>
        <taxon>Actinomycetota</taxon>
        <taxon>Thermoleophilia</taxon>
        <taxon>Solirubrobacterales</taxon>
        <taxon>Conexibacteraceae</taxon>
        <taxon>Conexibacter</taxon>
    </lineage>
</organism>
<dbReference type="RefSeq" id="WP_012934498.1">
    <property type="nucleotide sequence ID" value="NC_013739.1"/>
</dbReference>
<dbReference type="InterPro" id="IPR003777">
    <property type="entry name" value="XdhC_CoxI"/>
</dbReference>
<accession>D3FCT5</accession>
<sequence length="255" mass="26499">MIAGSLARAAQRMRAGGEPFVHATVVRAQHPTSVHAGDAALVHADGTIEGFVGGHCAQASVRLHAARVLETGEPLLLRIVPEAVADVEESIGGIVVEHNHCLSGGAFEIFLEPWRPAPRMVVVGDAPTARALAELARAAGWEAALVAADAVARPQPRDEAFVVASHGEGEERALCTALTEGVPYVGLVASRRRGEAVRAALDVPDELRARLHVPAGLAIGARTPGEVAIAILAQLIAERQVYPGAAEPEVAGAER</sequence>
<evidence type="ECO:0000259" key="2">
    <source>
        <dbReference type="Pfam" id="PF13478"/>
    </source>
</evidence>
<dbReference type="AlphaFoldDB" id="D3FCT5"/>
<dbReference type="HOGENOM" id="CLU_041115_3_1_11"/>
<proteinExistence type="predicted"/>
<feature type="domain" description="XdhC- CoxI" evidence="1">
    <location>
        <begin position="14"/>
        <end position="78"/>
    </location>
</feature>
<dbReference type="Pfam" id="PF02625">
    <property type="entry name" value="XdhC_CoxI"/>
    <property type="match status" value="1"/>
</dbReference>
<dbReference type="InterPro" id="IPR052698">
    <property type="entry name" value="MoCofactor_Util/Proc"/>
</dbReference>
<dbReference type="EMBL" id="CP001854">
    <property type="protein sequence ID" value="ADB51447.1"/>
    <property type="molecule type" value="Genomic_DNA"/>
</dbReference>
<reference evidence="4" key="2">
    <citation type="submission" date="2010-01" db="EMBL/GenBank/DDBJ databases">
        <title>The complete genome of Conexibacter woesei DSM 14684.</title>
        <authorList>
            <consortium name="US DOE Joint Genome Institute (JGI-PGF)"/>
            <person name="Lucas S."/>
            <person name="Copeland A."/>
            <person name="Lapidus A."/>
            <person name="Glavina del Rio T."/>
            <person name="Dalin E."/>
            <person name="Tice H."/>
            <person name="Bruce D."/>
            <person name="Goodwin L."/>
            <person name="Pitluck S."/>
            <person name="Kyrpides N."/>
            <person name="Mavromatis K."/>
            <person name="Ivanova N."/>
            <person name="Mikhailova N."/>
            <person name="Chertkov O."/>
            <person name="Brettin T."/>
            <person name="Detter J.C."/>
            <person name="Han C."/>
            <person name="Larimer F."/>
            <person name="Land M."/>
            <person name="Hauser L."/>
            <person name="Markowitz V."/>
            <person name="Cheng J.-F."/>
            <person name="Hugenholtz P."/>
            <person name="Woyke T."/>
            <person name="Wu D."/>
            <person name="Pukall R."/>
            <person name="Steenblock K."/>
            <person name="Schneider S."/>
            <person name="Klenk H.-P."/>
            <person name="Eisen J.A."/>
        </authorList>
    </citation>
    <scope>NUCLEOTIDE SEQUENCE [LARGE SCALE GENOMIC DNA]</scope>
    <source>
        <strain evidence="4">DSM 14684 / CIP 108061 / JCM 11494 / NBRC 100937 / ID131577</strain>
    </source>
</reference>
<dbReference type="eggNOG" id="COG1975">
    <property type="taxonomic scope" value="Bacteria"/>
</dbReference>
<dbReference type="Pfam" id="PF13478">
    <property type="entry name" value="XdhC_C"/>
    <property type="match status" value="1"/>
</dbReference>
<dbReference type="PANTHER" id="PTHR30388">
    <property type="entry name" value="ALDEHYDE OXIDOREDUCTASE MOLYBDENUM COFACTOR ASSEMBLY PROTEIN"/>
    <property type="match status" value="1"/>
</dbReference>
<evidence type="ECO:0000313" key="4">
    <source>
        <dbReference type="Proteomes" id="UP000008229"/>
    </source>
</evidence>
<dbReference type="OrthoDB" id="5242066at2"/>
<evidence type="ECO:0000313" key="3">
    <source>
        <dbReference type="EMBL" id="ADB51447.1"/>
    </source>
</evidence>
<dbReference type="InterPro" id="IPR027051">
    <property type="entry name" value="XdhC_Rossmann_dom"/>
</dbReference>
<gene>
    <name evidence="3" type="ordered locus">Cwoe_3028</name>
</gene>
<protein>
    <submittedName>
        <fullName evidence="3">Uncharacterized protein</fullName>
    </submittedName>
</protein>
<dbReference type="Proteomes" id="UP000008229">
    <property type="component" value="Chromosome"/>
</dbReference>
<reference evidence="3 4" key="1">
    <citation type="journal article" date="2010" name="Stand. Genomic Sci.">
        <title>Complete genome sequence of Conexibacter woesei type strain (ID131577).</title>
        <authorList>
            <person name="Pukall R."/>
            <person name="Lapidus A."/>
            <person name="Glavina Del Rio T."/>
            <person name="Copeland A."/>
            <person name="Tice H."/>
            <person name="Cheng J.-F."/>
            <person name="Lucas S."/>
            <person name="Chen F."/>
            <person name="Nolan M."/>
            <person name="Bruce D."/>
            <person name="Goodwin L."/>
            <person name="Pitluck S."/>
            <person name="Mavromatis K."/>
            <person name="Ivanova N."/>
            <person name="Ovchinnikova G."/>
            <person name="Pati A."/>
            <person name="Chen A."/>
            <person name="Palaniappan K."/>
            <person name="Land M."/>
            <person name="Hauser L."/>
            <person name="Chang Y.-J."/>
            <person name="Jeffries C.D."/>
            <person name="Chain P."/>
            <person name="Meincke L."/>
            <person name="Sims D."/>
            <person name="Brettin T."/>
            <person name="Detter J.C."/>
            <person name="Rohde M."/>
            <person name="Goeker M."/>
            <person name="Bristow J."/>
            <person name="Eisen J.A."/>
            <person name="Markowitz V."/>
            <person name="Kyrpides N.C."/>
            <person name="Klenk H.-P."/>
            <person name="Hugenholtz P."/>
        </authorList>
    </citation>
    <scope>NUCLEOTIDE SEQUENCE [LARGE SCALE GENOMIC DNA]</scope>
    <source>
        <strain evidence="4">DSM 14684 / CIP 108061 / JCM 11494 / NBRC 100937 / ID131577</strain>
    </source>
</reference>
<dbReference type="STRING" id="469383.Cwoe_3028"/>
<dbReference type="Gene3D" id="3.40.50.720">
    <property type="entry name" value="NAD(P)-binding Rossmann-like Domain"/>
    <property type="match status" value="1"/>
</dbReference>
<dbReference type="PANTHER" id="PTHR30388:SF4">
    <property type="entry name" value="MOLYBDENUM COFACTOR INSERTION CHAPERONE PAOD"/>
    <property type="match status" value="1"/>
</dbReference>
<evidence type="ECO:0000259" key="1">
    <source>
        <dbReference type="Pfam" id="PF02625"/>
    </source>
</evidence>